<dbReference type="EMBL" id="OOIQ01000003">
    <property type="protein sequence ID" value="SPO43872.1"/>
    <property type="molecule type" value="Genomic_DNA"/>
</dbReference>
<dbReference type="Gene3D" id="2.60.120.650">
    <property type="entry name" value="Cupin"/>
    <property type="match status" value="1"/>
</dbReference>
<evidence type="ECO:0000313" key="4">
    <source>
        <dbReference type="Proteomes" id="UP000325008"/>
    </source>
</evidence>
<organism evidence="3 4">
    <name type="scientific">Pseudozyma antarctica</name>
    <name type="common">Yeast</name>
    <name type="synonym">Candida antarctica</name>
    <dbReference type="NCBI Taxonomy" id="84753"/>
    <lineage>
        <taxon>Eukaryota</taxon>
        <taxon>Fungi</taxon>
        <taxon>Dikarya</taxon>
        <taxon>Basidiomycota</taxon>
        <taxon>Ustilaginomycotina</taxon>
        <taxon>Ustilaginomycetes</taxon>
        <taxon>Ustilaginales</taxon>
        <taxon>Ustilaginaceae</taxon>
        <taxon>Moesziomyces</taxon>
    </lineage>
</organism>
<proteinExistence type="predicted"/>
<feature type="domain" description="JmjC" evidence="2">
    <location>
        <begin position="131"/>
        <end position="277"/>
    </location>
</feature>
<sequence>MAPSAIKKLWGPVNGSSVFDNGRKLIDFIDQHRDQHGQLQPAAPRQRHTLETLFDVAPNLSHVYSELIGGLDSVVYFDCVSLANNDEVDIAKFLARCTQPNSAPFDPQDRPYTAVQTKPMTTPRGLLACGPRQPTPAMFPAFPFSPFAYFGREQERTVMANSAGAFTAPHIDIGFTSGFSTVITGTKIFITFDVSDKNWRVMQPFQLQPPTWDQSLRLMRRELEGPRFNVLKTGDTIYIAAGQPYMVLSPTVGALYACNAANPSVKEWDATLKGHQCVMWAIKTFVSGSKIRYIREAVRDLESGLELWKNVTGLPQQRTDDTVAQSEVDSFVAEQEACLETARNILNTQLEARLSANAPVPSAGPSVGPSVDTEGAGSSSPKQEEESSRPLKRVKTEDGEE</sequence>
<feature type="region of interest" description="Disordered" evidence="1">
    <location>
        <begin position="357"/>
        <end position="401"/>
    </location>
</feature>
<keyword evidence="4" id="KW-1185">Reference proteome</keyword>
<dbReference type="RefSeq" id="XP_014657939.1">
    <property type="nucleotide sequence ID" value="XM_014802453.1"/>
</dbReference>
<comment type="caution">
    <text evidence="3">The sequence shown here is derived from an EMBL/GenBank/DDBJ whole genome shotgun (WGS) entry which is preliminary data.</text>
</comment>
<gene>
    <name evidence="3" type="ORF">PSANT_01557</name>
</gene>
<feature type="compositionally biased region" description="Low complexity" evidence="1">
    <location>
        <begin position="358"/>
        <end position="371"/>
    </location>
</feature>
<accession>A0A5C3FHJ6</accession>
<dbReference type="OrthoDB" id="2556251at2759"/>
<dbReference type="Proteomes" id="UP000325008">
    <property type="component" value="Unassembled WGS sequence"/>
</dbReference>
<dbReference type="AlphaFoldDB" id="A0A5C3FHJ6"/>
<reference evidence="3" key="1">
    <citation type="submission" date="2018-03" db="EMBL/GenBank/DDBJ databases">
        <authorList>
            <person name="Guldener U."/>
        </authorList>
    </citation>
    <scope>NUCLEOTIDE SEQUENCE [LARGE SCALE GENOMIC DNA]</scope>
    <source>
        <strain evidence="3">ATCC34888</strain>
    </source>
</reference>
<evidence type="ECO:0000313" key="3">
    <source>
        <dbReference type="EMBL" id="SPO43872.1"/>
    </source>
</evidence>
<evidence type="ECO:0000256" key="1">
    <source>
        <dbReference type="SAM" id="MobiDB-lite"/>
    </source>
</evidence>
<dbReference type="PROSITE" id="PS51184">
    <property type="entry name" value="JMJC"/>
    <property type="match status" value="1"/>
</dbReference>
<name>A0A5C3FHJ6_PSEA2</name>
<dbReference type="InterPro" id="IPR003347">
    <property type="entry name" value="JmjC_dom"/>
</dbReference>
<dbReference type="SUPFAM" id="SSF51197">
    <property type="entry name" value="Clavaminate synthase-like"/>
    <property type="match status" value="1"/>
</dbReference>
<evidence type="ECO:0000259" key="2">
    <source>
        <dbReference type="PROSITE" id="PS51184"/>
    </source>
</evidence>
<protein>
    <recommendedName>
        <fullName evidence="2">JmjC domain-containing protein</fullName>
    </recommendedName>
</protein>
<feature type="compositionally biased region" description="Basic and acidic residues" evidence="1">
    <location>
        <begin position="382"/>
        <end position="401"/>
    </location>
</feature>